<name>A0A8X6J119_TRICU</name>
<reference evidence="9" key="1">
    <citation type="submission" date="2020-07" db="EMBL/GenBank/DDBJ databases">
        <title>Multicomponent nature underlies the extraordinary mechanical properties of spider dragline silk.</title>
        <authorList>
            <person name="Kono N."/>
            <person name="Nakamura H."/>
            <person name="Mori M."/>
            <person name="Yoshida Y."/>
            <person name="Ohtoshi R."/>
            <person name="Malay A.D."/>
            <person name="Moran D.A.P."/>
            <person name="Tomita M."/>
            <person name="Numata K."/>
            <person name="Arakawa K."/>
        </authorList>
    </citation>
    <scope>NUCLEOTIDE SEQUENCE</scope>
</reference>
<evidence type="ECO:0000256" key="2">
    <source>
        <dbReference type="ARBA" id="ARBA00022692"/>
    </source>
</evidence>
<feature type="transmembrane region" description="Helical" evidence="6">
    <location>
        <begin position="377"/>
        <end position="397"/>
    </location>
</feature>
<evidence type="ECO:0000256" key="4">
    <source>
        <dbReference type="ARBA" id="ARBA00023136"/>
    </source>
</evidence>
<dbReference type="OrthoDB" id="28186at2759"/>
<feature type="transmembrane region" description="Helical" evidence="6">
    <location>
        <begin position="418"/>
        <end position="440"/>
    </location>
</feature>
<gene>
    <name evidence="9" type="primary">TMEM181</name>
    <name evidence="9" type="ORF">TNCT_709831</name>
</gene>
<dbReference type="InterPro" id="IPR047843">
    <property type="entry name" value="WLS-like_TM"/>
</dbReference>
<dbReference type="Proteomes" id="UP000887116">
    <property type="component" value="Unassembled WGS sequence"/>
</dbReference>
<keyword evidence="10" id="KW-1185">Reference proteome</keyword>
<organism evidence="9 10">
    <name type="scientific">Trichonephila clavata</name>
    <name type="common">Joro spider</name>
    <name type="synonym">Nephila clavata</name>
    <dbReference type="NCBI Taxonomy" id="2740835"/>
    <lineage>
        <taxon>Eukaryota</taxon>
        <taxon>Metazoa</taxon>
        <taxon>Ecdysozoa</taxon>
        <taxon>Arthropoda</taxon>
        <taxon>Chelicerata</taxon>
        <taxon>Arachnida</taxon>
        <taxon>Araneae</taxon>
        <taxon>Araneomorphae</taxon>
        <taxon>Entelegynae</taxon>
        <taxon>Araneoidea</taxon>
        <taxon>Nephilidae</taxon>
        <taxon>Trichonephila</taxon>
    </lineage>
</organism>
<keyword evidence="3 6" id="KW-1133">Transmembrane helix</keyword>
<feature type="domain" description="Wntless-like transmembrane" evidence="7">
    <location>
        <begin position="230"/>
        <end position="481"/>
    </location>
</feature>
<feature type="transmembrane region" description="Helical" evidence="6">
    <location>
        <begin position="460"/>
        <end position="480"/>
    </location>
</feature>
<sequence length="531" mass="61855">MPSDFAAFNPMFPARTWRLKMRSAFSQFSDMFSEFGKNIAPTYYHDRCERSVQMRLYSMHKREFVLAISGFFASFGLFLFIGLAGPPITNTITVNATNLNPKLNHSQMATGPFVLHSPAVSTFSQQLWVIARIILKNGDDERFNKPFHIAVTIHGVSDQNKIVVVLGDQHNHNRTRELRCFNSVCEEFTILHLGFLDFTHYIIIVNFNGLERIEENYNVKDVLFYFKTYNPSFTKIEIWFRCIFIVLTFATSCWFAYSLRFFFFFDWSIEQKWISVLLPLLVLYNDPVFPLSFLVNSWVPGLLDAMFQATFLCALLLFWLCIYHGIRQNERSFSKFYLPKCIIIGLLWLSAFTLASWQKYNELRDPTYNYKVDTGHFMGFKVFFFTIGSIYLVYLFYLIIRAYTELRSMPYFDVRLKFLTILMIIVLSISIAITVLRFGVSVLQDNFVAELSTNYGSSAEFMSCYSLLNFYLVTMAYVYAPPRGAYFETRVKDNPALSMINDSDEEVIYASDSENRPLNPVRKSPDKEESD</sequence>
<evidence type="ECO:0000256" key="3">
    <source>
        <dbReference type="ARBA" id="ARBA00022989"/>
    </source>
</evidence>
<dbReference type="InterPro" id="IPR054077">
    <property type="entry name" value="TMEM181_GOLD"/>
</dbReference>
<keyword evidence="2 6" id="KW-0812">Transmembrane</keyword>
<dbReference type="GO" id="GO:0015643">
    <property type="term" value="F:toxic substance binding"/>
    <property type="evidence" value="ECO:0007669"/>
    <property type="project" value="InterPro"/>
</dbReference>
<feature type="transmembrane region" description="Helical" evidence="6">
    <location>
        <begin position="337"/>
        <end position="357"/>
    </location>
</feature>
<dbReference type="InterPro" id="IPR040416">
    <property type="entry name" value="TMEM181"/>
</dbReference>
<proteinExistence type="predicted"/>
<evidence type="ECO:0000313" key="10">
    <source>
        <dbReference type="Proteomes" id="UP000887116"/>
    </source>
</evidence>
<accession>A0A8X6J119</accession>
<evidence type="ECO:0000256" key="1">
    <source>
        <dbReference type="ARBA" id="ARBA00004141"/>
    </source>
</evidence>
<dbReference type="PANTHER" id="PTHR31918">
    <property type="entry name" value="TRANSMEMBRANE PROTEIN 181"/>
    <property type="match status" value="1"/>
</dbReference>
<keyword evidence="4 6" id="KW-0472">Membrane</keyword>
<feature type="transmembrane region" description="Helical" evidence="6">
    <location>
        <begin position="238"/>
        <end position="265"/>
    </location>
</feature>
<dbReference type="EMBL" id="BMAO01033073">
    <property type="protein sequence ID" value="GFQ86820.1"/>
    <property type="molecule type" value="Genomic_DNA"/>
</dbReference>
<evidence type="ECO:0000313" key="9">
    <source>
        <dbReference type="EMBL" id="GFQ86820.1"/>
    </source>
</evidence>
<evidence type="ECO:0000259" key="8">
    <source>
        <dbReference type="Pfam" id="PF21885"/>
    </source>
</evidence>
<evidence type="ECO:0000256" key="6">
    <source>
        <dbReference type="SAM" id="Phobius"/>
    </source>
</evidence>
<dbReference type="Pfam" id="PF21885">
    <property type="entry name" value="TMEM181_GOLD"/>
    <property type="match status" value="1"/>
</dbReference>
<feature type="transmembrane region" description="Helical" evidence="6">
    <location>
        <begin position="64"/>
        <end position="85"/>
    </location>
</feature>
<feature type="domain" description="TMEM181 GOLD" evidence="8">
    <location>
        <begin position="111"/>
        <end position="229"/>
    </location>
</feature>
<dbReference type="GO" id="GO:0016020">
    <property type="term" value="C:membrane"/>
    <property type="evidence" value="ECO:0007669"/>
    <property type="project" value="UniProtKB-SubCell"/>
</dbReference>
<evidence type="ECO:0000256" key="5">
    <source>
        <dbReference type="SAM" id="MobiDB-lite"/>
    </source>
</evidence>
<feature type="transmembrane region" description="Helical" evidence="6">
    <location>
        <begin position="305"/>
        <end position="325"/>
    </location>
</feature>
<comment type="subcellular location">
    <subcellularLocation>
        <location evidence="1">Membrane</location>
        <topology evidence="1">Multi-pass membrane protein</topology>
    </subcellularLocation>
</comment>
<comment type="caution">
    <text evidence="9">The sequence shown here is derived from an EMBL/GenBank/DDBJ whole genome shotgun (WGS) entry which is preliminary data.</text>
</comment>
<evidence type="ECO:0000259" key="7">
    <source>
        <dbReference type="Pfam" id="PF06664"/>
    </source>
</evidence>
<dbReference type="PANTHER" id="PTHR31918:SF1">
    <property type="entry name" value="TRANSMEMBRANE PROTEIN 181"/>
    <property type="match status" value="1"/>
</dbReference>
<dbReference type="AlphaFoldDB" id="A0A8X6J119"/>
<dbReference type="Pfam" id="PF06664">
    <property type="entry name" value="WLS-like_TM"/>
    <property type="match status" value="1"/>
</dbReference>
<protein>
    <submittedName>
        <fullName evidence="9">Transmembrane protein 181</fullName>
    </submittedName>
</protein>
<feature type="region of interest" description="Disordered" evidence="5">
    <location>
        <begin position="508"/>
        <end position="531"/>
    </location>
</feature>